<reference evidence="1 2" key="1">
    <citation type="submission" date="2018-06" db="EMBL/GenBank/DDBJ databases">
        <title>Genomic insight into two independent archaeal endosymbiosis events.</title>
        <authorList>
            <person name="Lind A.E."/>
            <person name="Lewis W.H."/>
            <person name="Spang A."/>
            <person name="Guy L."/>
            <person name="Embley M.T."/>
            <person name="Ettema T.J.G."/>
        </authorList>
    </citation>
    <scope>NUCLEOTIDE SEQUENCE [LARGE SCALE GENOMIC DNA]</scope>
    <source>
        <strain evidence="1">NOE</strain>
    </source>
</reference>
<keyword evidence="2" id="KW-1185">Reference proteome</keyword>
<proteinExistence type="predicted"/>
<evidence type="ECO:0000313" key="1">
    <source>
        <dbReference type="EMBL" id="RBQ22250.1"/>
    </source>
</evidence>
<organism evidence="1 2">
    <name type="scientific">Candidatus Methanobinarius endosymbioticus</name>
    <dbReference type="NCBI Taxonomy" id="2006182"/>
    <lineage>
        <taxon>Archaea</taxon>
        <taxon>Methanobacteriati</taxon>
        <taxon>Methanobacteriota</taxon>
        <taxon>Methanomada group</taxon>
        <taxon>Methanobacteria</taxon>
        <taxon>Methanobacteriales</taxon>
        <taxon>Methanobacteriaceae</taxon>
        <taxon>Candidatus Methanobinarius</taxon>
    </lineage>
</organism>
<comment type="caution">
    <text evidence="1">The sequence shown here is derived from an EMBL/GenBank/DDBJ whole genome shotgun (WGS) entry which is preliminary data.</text>
</comment>
<dbReference type="AlphaFoldDB" id="A0A366M959"/>
<evidence type="ECO:0000313" key="2">
    <source>
        <dbReference type="Proteomes" id="UP000253099"/>
    </source>
</evidence>
<gene>
    <name evidence="1" type="ORF">ALNOE001_19740</name>
</gene>
<protein>
    <submittedName>
        <fullName evidence="1">Uncharacterized protein</fullName>
    </submittedName>
</protein>
<dbReference type="EMBL" id="NIZT01000070">
    <property type="protein sequence ID" value="RBQ22250.1"/>
    <property type="molecule type" value="Genomic_DNA"/>
</dbReference>
<name>A0A366M959_9EURY</name>
<dbReference type="Proteomes" id="UP000253099">
    <property type="component" value="Unassembled WGS sequence"/>
</dbReference>
<accession>A0A366M959</accession>
<sequence>MGGAIHAGHTNTSSPIGELKIVNSQFDNNNAYAEGGQSLDGAINCHIDLTIINSTFKNSNTDKGGAIHFD</sequence>